<evidence type="ECO:0000256" key="1">
    <source>
        <dbReference type="ARBA" id="ARBA00022490"/>
    </source>
</evidence>
<feature type="domain" description="RRM" evidence="8">
    <location>
        <begin position="198"/>
        <end position="276"/>
    </location>
</feature>
<proteinExistence type="inferred from homology"/>
<dbReference type="PROSITE" id="PS50102">
    <property type="entry name" value="RRM"/>
    <property type="match status" value="1"/>
</dbReference>
<dbReference type="InterPro" id="IPR035979">
    <property type="entry name" value="RBD_domain_sf"/>
</dbReference>
<gene>
    <name evidence="9" type="ORF">SARC_11385</name>
</gene>
<evidence type="ECO:0000256" key="4">
    <source>
        <dbReference type="ARBA" id="ARBA00022917"/>
    </source>
</evidence>
<dbReference type="SMART" id="SM00360">
    <property type="entry name" value="RRM"/>
    <property type="match status" value="1"/>
</dbReference>
<reference evidence="9 10" key="1">
    <citation type="submission" date="2011-02" db="EMBL/GenBank/DDBJ databases">
        <title>The Genome Sequence of Sphaeroforma arctica JP610.</title>
        <authorList>
            <consortium name="The Broad Institute Genome Sequencing Platform"/>
            <person name="Russ C."/>
            <person name="Cuomo C."/>
            <person name="Young S.K."/>
            <person name="Zeng Q."/>
            <person name="Gargeya S."/>
            <person name="Alvarado L."/>
            <person name="Berlin A."/>
            <person name="Chapman S.B."/>
            <person name="Chen Z."/>
            <person name="Freedman E."/>
            <person name="Gellesch M."/>
            <person name="Goldberg J."/>
            <person name="Griggs A."/>
            <person name="Gujja S."/>
            <person name="Heilman E."/>
            <person name="Heiman D."/>
            <person name="Howarth C."/>
            <person name="Mehta T."/>
            <person name="Neiman D."/>
            <person name="Pearson M."/>
            <person name="Roberts A."/>
            <person name="Saif S."/>
            <person name="Shea T."/>
            <person name="Shenoy N."/>
            <person name="Sisk P."/>
            <person name="Stolte C."/>
            <person name="Sykes S."/>
            <person name="White J."/>
            <person name="Yandava C."/>
            <person name="Burger G."/>
            <person name="Gray M.W."/>
            <person name="Holland P.W.H."/>
            <person name="King N."/>
            <person name="Lang F.B.F."/>
            <person name="Roger A.J."/>
            <person name="Ruiz-Trillo I."/>
            <person name="Haas B."/>
            <person name="Nusbaum C."/>
            <person name="Birren B."/>
        </authorList>
    </citation>
    <scope>NUCLEOTIDE SEQUENCE [LARGE SCALE GENOMIC DNA]</scope>
    <source>
        <strain evidence="9 10">JP610</strain>
    </source>
</reference>
<dbReference type="GO" id="GO:0001732">
    <property type="term" value="P:formation of cytoplasmic translation initiation complex"/>
    <property type="evidence" value="ECO:0007669"/>
    <property type="project" value="UniProtKB-UniRule"/>
</dbReference>
<organism evidence="9 10">
    <name type="scientific">Sphaeroforma arctica JP610</name>
    <dbReference type="NCBI Taxonomy" id="667725"/>
    <lineage>
        <taxon>Eukaryota</taxon>
        <taxon>Ichthyosporea</taxon>
        <taxon>Ichthyophonida</taxon>
        <taxon>Sphaeroforma</taxon>
    </lineage>
</organism>
<feature type="region of interest" description="Disordered" evidence="7">
    <location>
        <begin position="67"/>
        <end position="125"/>
    </location>
</feature>
<feature type="compositionally biased region" description="Polar residues" evidence="7">
    <location>
        <begin position="93"/>
        <end position="111"/>
    </location>
</feature>
<comment type="function">
    <text evidence="5">RNA-binding component of the eukaryotic translation initiation factor 3 (eIF-3) complex, which is involved in protein synthesis of a specialized repertoire of mRNAs and, together with other initiation factors, stimulates binding of mRNA and methionyl-tRNAi to the 40S ribosome. The eIF-3 complex specifically targets and initiates translation of a subset of mRNAs involved in cell proliferation. This subunit can bind 18S rRNA.</text>
</comment>
<dbReference type="EMBL" id="KQ243257">
    <property type="protein sequence ID" value="KNC76104.1"/>
    <property type="molecule type" value="Genomic_DNA"/>
</dbReference>
<keyword evidence="3 6" id="KW-0694">RNA-binding</keyword>
<dbReference type="OrthoDB" id="1749473at2759"/>
<feature type="compositionally biased region" description="Basic and acidic residues" evidence="7">
    <location>
        <begin position="67"/>
        <end position="78"/>
    </location>
</feature>
<evidence type="ECO:0000256" key="5">
    <source>
        <dbReference type="HAMAP-Rule" id="MF_03006"/>
    </source>
</evidence>
<dbReference type="InterPro" id="IPR012677">
    <property type="entry name" value="Nucleotide-bd_a/b_plait_sf"/>
</dbReference>
<keyword evidence="10" id="KW-1185">Reference proteome</keyword>
<evidence type="ECO:0000313" key="9">
    <source>
        <dbReference type="EMBL" id="KNC76104.1"/>
    </source>
</evidence>
<protein>
    <recommendedName>
        <fullName evidence="5">Eukaryotic translation initiation factor 3 subunit G</fullName>
        <shortName evidence="5">eIF3g</shortName>
    </recommendedName>
    <alternativeName>
        <fullName evidence="5">Eukaryotic translation initiation factor 3 RNA-binding subunit</fullName>
        <shortName evidence="5">eIF-3 RNA-binding subunit</shortName>
    </alternativeName>
    <alternativeName>
        <fullName evidence="5">Eukaryotic translation initiation factor 3 subunit 4</fullName>
    </alternativeName>
</protein>
<dbReference type="PANTHER" id="PTHR10352">
    <property type="entry name" value="EUKARYOTIC TRANSLATION INITIATION FACTOR 3 SUBUNIT G"/>
    <property type="match status" value="1"/>
</dbReference>
<keyword evidence="4 5" id="KW-0648">Protein biosynthesis</keyword>
<feature type="compositionally biased region" description="Low complexity" evidence="7">
    <location>
        <begin position="175"/>
        <end position="188"/>
    </location>
</feature>
<dbReference type="Pfam" id="PF00076">
    <property type="entry name" value="RRM_1"/>
    <property type="match status" value="1"/>
</dbReference>
<dbReference type="GO" id="GO:0016282">
    <property type="term" value="C:eukaryotic 43S preinitiation complex"/>
    <property type="evidence" value="ECO:0007669"/>
    <property type="project" value="UniProtKB-UniRule"/>
</dbReference>
<dbReference type="PIRSF" id="PIRSF037949">
    <property type="entry name" value="Transl_init_eIF-3_RNA-bind"/>
    <property type="match status" value="1"/>
</dbReference>
<dbReference type="GO" id="GO:0033290">
    <property type="term" value="C:eukaryotic 48S preinitiation complex"/>
    <property type="evidence" value="ECO:0007669"/>
    <property type="project" value="UniProtKB-UniRule"/>
</dbReference>
<dbReference type="InterPro" id="IPR034240">
    <property type="entry name" value="eIF3G_RRM"/>
</dbReference>
<dbReference type="GeneID" id="25911889"/>
<keyword evidence="2 5" id="KW-0396">Initiation factor</keyword>
<feature type="region of interest" description="Disordered" evidence="7">
    <location>
        <begin position="148"/>
        <end position="197"/>
    </location>
</feature>
<dbReference type="Gene3D" id="3.30.70.330">
    <property type="match status" value="1"/>
</dbReference>
<dbReference type="SUPFAM" id="SSF54928">
    <property type="entry name" value="RNA-binding domain, RBD"/>
    <property type="match status" value="1"/>
</dbReference>
<dbReference type="Pfam" id="PF12353">
    <property type="entry name" value="eIF3g"/>
    <property type="match status" value="1"/>
</dbReference>
<comment type="similarity">
    <text evidence="5">Belongs to the eIF-3 subunit G family.</text>
</comment>
<dbReference type="InterPro" id="IPR024675">
    <property type="entry name" value="eIF3g_N"/>
</dbReference>
<evidence type="ECO:0000256" key="3">
    <source>
        <dbReference type="ARBA" id="ARBA00022884"/>
    </source>
</evidence>
<keyword evidence="1 5" id="KW-0963">Cytoplasm</keyword>
<dbReference type="Proteomes" id="UP000054560">
    <property type="component" value="Unassembled WGS sequence"/>
</dbReference>
<evidence type="ECO:0000256" key="6">
    <source>
        <dbReference type="PROSITE-ProRule" id="PRU00176"/>
    </source>
</evidence>
<accession>A0A0L0FH56</accession>
<sequence>MPAVEKKPMWGDLEGDDDEDSGLPPTETKGPNKDGIKTVIEYRWNDDFHPPKKEKVTKTYRVEVQKRKLNKAEQERAGWARFGDAKGAPKGPQSDTTSVSDDVYLTLTSSSKDLDKPEEDDPLKKMTSSKIVSCRICQGAHFSARCPYKDTISMPEEPEPEPEPERRTGAYVPPSMRGGASASASAGSRMGGRDDDTTTVRVTNLSEDTRESDLQELFRPFGMITRIFLAKDKITGLSKGFAFINYVRKDDAQNAIDKLCGYGYDHLILNVEWARPAVSAD</sequence>
<name>A0A0L0FH56_9EUKA</name>
<dbReference type="GO" id="GO:0003723">
    <property type="term" value="F:RNA binding"/>
    <property type="evidence" value="ECO:0007669"/>
    <property type="project" value="UniProtKB-UniRule"/>
</dbReference>
<evidence type="ECO:0000313" key="10">
    <source>
        <dbReference type="Proteomes" id="UP000054560"/>
    </source>
</evidence>
<comment type="subcellular location">
    <subcellularLocation>
        <location evidence="5">Cytoplasm</location>
    </subcellularLocation>
</comment>
<dbReference type="InterPro" id="IPR000504">
    <property type="entry name" value="RRM_dom"/>
</dbReference>
<dbReference type="GO" id="GO:0003743">
    <property type="term" value="F:translation initiation factor activity"/>
    <property type="evidence" value="ECO:0007669"/>
    <property type="project" value="UniProtKB-UniRule"/>
</dbReference>
<evidence type="ECO:0000256" key="2">
    <source>
        <dbReference type="ARBA" id="ARBA00022540"/>
    </source>
</evidence>
<dbReference type="AlphaFoldDB" id="A0A0L0FH56"/>
<dbReference type="eggNOG" id="KOG0122">
    <property type="taxonomic scope" value="Eukaryota"/>
</dbReference>
<dbReference type="HAMAP" id="MF_03006">
    <property type="entry name" value="eIF3g"/>
    <property type="match status" value="1"/>
</dbReference>
<dbReference type="RefSeq" id="XP_014150006.1">
    <property type="nucleotide sequence ID" value="XM_014294531.1"/>
</dbReference>
<dbReference type="InterPro" id="IPR017334">
    <property type="entry name" value="eIF3_g"/>
</dbReference>
<dbReference type="CDD" id="cd12408">
    <property type="entry name" value="RRM_eIF3G_like"/>
    <property type="match status" value="1"/>
</dbReference>
<dbReference type="STRING" id="667725.A0A0L0FH56"/>
<dbReference type="GO" id="GO:0005852">
    <property type="term" value="C:eukaryotic translation initiation factor 3 complex"/>
    <property type="evidence" value="ECO:0007669"/>
    <property type="project" value="UniProtKB-UniRule"/>
</dbReference>
<dbReference type="CDD" id="cd12933">
    <property type="entry name" value="eIF3G"/>
    <property type="match status" value="1"/>
</dbReference>
<evidence type="ECO:0000259" key="8">
    <source>
        <dbReference type="PROSITE" id="PS50102"/>
    </source>
</evidence>
<comment type="subunit">
    <text evidence="5">Component of the eukaryotic translation initiation factor 3 (eIF-3) complex.</text>
</comment>
<evidence type="ECO:0000256" key="7">
    <source>
        <dbReference type="SAM" id="MobiDB-lite"/>
    </source>
</evidence>
<feature type="region of interest" description="Disordered" evidence="7">
    <location>
        <begin position="1"/>
        <end position="36"/>
    </location>
</feature>